<dbReference type="Gene3D" id="3.40.50.150">
    <property type="entry name" value="Vaccinia Virus protein VP39"/>
    <property type="match status" value="1"/>
</dbReference>
<dbReference type="PRINTS" id="PR00996">
    <property type="entry name" value="CHERMTFRASE"/>
</dbReference>
<dbReference type="InterPro" id="IPR000780">
    <property type="entry name" value="CheR_MeTrfase"/>
</dbReference>
<feature type="binding site" evidence="6">
    <location>
        <position position="153"/>
    </location>
    <ligand>
        <name>S-adenosyl-L-methionine</name>
        <dbReference type="ChEBI" id="CHEBI:59789"/>
    </ligand>
</feature>
<dbReference type="InterPro" id="IPR050903">
    <property type="entry name" value="Bact_Chemotaxis_MeTrfase"/>
</dbReference>
<sequence>MATNRAADGKEFGFTDQNFHAIQQLVGERTGIVLSDAKRDMVYSRLVRRLRQLGHDSFDSYLEMLGSDPGDEMGHFINAITTNLTSFFRENHHFEFLRETLLPALLEAHKITRRIRIWSAGCSTGEEPYSIAMTVRELIPESSGWDIKILATDLDSNVVATAKRGVYSEDRISGIPKQRLKRWFLRGKGEKSDQVRVRSELRDMISFRQLNLLHDWPFKGPLDFIFCRNVVIYFNKDTQRKLFDRYSRVLAEDGHLFVGHSESLYKVTDRFHLLGNTIYQKAEESKG</sequence>
<reference evidence="8 9" key="1">
    <citation type="submission" date="2016-11" db="EMBL/GenBank/DDBJ databases">
        <title>Mixed transmission modes and dynamic genome evolution in an obligate animal-bacterial symbiosis.</title>
        <authorList>
            <person name="Russell S.L."/>
            <person name="Corbett-Detig R.B."/>
            <person name="Cavanaugh C.M."/>
        </authorList>
    </citation>
    <scope>NUCLEOTIDE SEQUENCE [LARGE SCALE GENOMIC DNA]</scope>
    <source>
        <strain evidence="8">Sveles-Q1</strain>
    </source>
</reference>
<keyword evidence="2 5" id="KW-0489">Methyltransferase</keyword>
<organism evidence="8 9">
    <name type="scientific">Solemya pervernicosa gill symbiont</name>
    <dbReference type="NCBI Taxonomy" id="642797"/>
    <lineage>
        <taxon>Bacteria</taxon>
        <taxon>Pseudomonadati</taxon>
        <taxon>Pseudomonadota</taxon>
        <taxon>Gammaproteobacteria</taxon>
        <taxon>sulfur-oxidizing symbionts</taxon>
    </lineage>
</organism>
<dbReference type="SMART" id="SM00138">
    <property type="entry name" value="MeTrc"/>
    <property type="match status" value="1"/>
</dbReference>
<dbReference type="Proteomes" id="UP000191110">
    <property type="component" value="Unassembled WGS sequence"/>
</dbReference>
<dbReference type="InterPro" id="IPR026024">
    <property type="entry name" value="Chemotaxis_MeTrfase_CheR"/>
</dbReference>
<dbReference type="PROSITE" id="PS50123">
    <property type="entry name" value="CHER"/>
    <property type="match status" value="1"/>
</dbReference>
<dbReference type="PANTHER" id="PTHR24422:SF19">
    <property type="entry name" value="CHEMOTAXIS PROTEIN METHYLTRANSFERASE"/>
    <property type="match status" value="1"/>
</dbReference>
<dbReference type="EMBL" id="MPRL01000145">
    <property type="protein sequence ID" value="OOZ38020.1"/>
    <property type="molecule type" value="Genomic_DNA"/>
</dbReference>
<dbReference type="OrthoDB" id="9816309at2"/>
<dbReference type="SUPFAM" id="SSF47757">
    <property type="entry name" value="Chemotaxis receptor methyltransferase CheR, N-terminal domain"/>
    <property type="match status" value="1"/>
</dbReference>
<name>A0A1T2KZ26_9GAMM</name>
<dbReference type="GO" id="GO:0008983">
    <property type="term" value="F:protein-glutamate O-methyltransferase activity"/>
    <property type="evidence" value="ECO:0007669"/>
    <property type="project" value="UniProtKB-EC"/>
</dbReference>
<evidence type="ECO:0000256" key="1">
    <source>
        <dbReference type="ARBA" id="ARBA00001541"/>
    </source>
</evidence>
<dbReference type="SUPFAM" id="SSF53335">
    <property type="entry name" value="S-adenosyl-L-methionine-dependent methyltransferases"/>
    <property type="match status" value="1"/>
</dbReference>
<comment type="catalytic activity">
    <reaction evidence="1 5">
        <text>L-glutamyl-[protein] + S-adenosyl-L-methionine = [protein]-L-glutamate 5-O-methyl ester + S-adenosyl-L-homocysteine</text>
        <dbReference type="Rhea" id="RHEA:24452"/>
        <dbReference type="Rhea" id="RHEA-COMP:10208"/>
        <dbReference type="Rhea" id="RHEA-COMP:10311"/>
        <dbReference type="ChEBI" id="CHEBI:29973"/>
        <dbReference type="ChEBI" id="CHEBI:57856"/>
        <dbReference type="ChEBI" id="CHEBI:59789"/>
        <dbReference type="ChEBI" id="CHEBI:82795"/>
        <dbReference type="EC" id="2.1.1.80"/>
    </reaction>
</comment>
<dbReference type="InterPro" id="IPR029063">
    <property type="entry name" value="SAM-dependent_MTases_sf"/>
</dbReference>
<comment type="function">
    <text evidence="5">Methylation of the membrane-bound methyl-accepting chemotaxis proteins (MCP) to form gamma-glutamyl methyl ester residues in MCP.</text>
</comment>
<feature type="binding site" evidence="6">
    <location>
        <position position="127"/>
    </location>
    <ligand>
        <name>S-adenosyl-L-methionine</name>
        <dbReference type="ChEBI" id="CHEBI:59789"/>
    </ligand>
</feature>
<feature type="binding site" evidence="6">
    <location>
        <position position="85"/>
    </location>
    <ligand>
        <name>S-adenosyl-L-methionine</name>
        <dbReference type="ChEBI" id="CHEBI:59789"/>
    </ligand>
</feature>
<keyword evidence="3 5" id="KW-0808">Transferase</keyword>
<dbReference type="CDD" id="cd02440">
    <property type="entry name" value="AdoMet_MTases"/>
    <property type="match status" value="1"/>
</dbReference>
<feature type="binding site" evidence="6">
    <location>
        <begin position="211"/>
        <end position="212"/>
    </location>
    <ligand>
        <name>S-adenosyl-L-methionine</name>
        <dbReference type="ChEBI" id="CHEBI:59789"/>
    </ligand>
</feature>
<dbReference type="Gene3D" id="1.10.155.10">
    <property type="entry name" value="Chemotaxis receptor methyltransferase CheR, N-terminal domain"/>
    <property type="match status" value="1"/>
</dbReference>
<evidence type="ECO:0000313" key="8">
    <source>
        <dbReference type="EMBL" id="OOZ38020.1"/>
    </source>
</evidence>
<keyword evidence="4 5" id="KW-0949">S-adenosyl-L-methionine</keyword>
<gene>
    <name evidence="8" type="ORF">BOW53_16740</name>
</gene>
<evidence type="ECO:0000313" key="9">
    <source>
        <dbReference type="Proteomes" id="UP000191110"/>
    </source>
</evidence>
<dbReference type="InterPro" id="IPR022642">
    <property type="entry name" value="CheR_C"/>
</dbReference>
<keyword evidence="9" id="KW-1185">Reference proteome</keyword>
<accession>A0A1T2KZ26</accession>
<dbReference type="PIRSF" id="PIRSF000410">
    <property type="entry name" value="CheR"/>
    <property type="match status" value="1"/>
</dbReference>
<dbReference type="Pfam" id="PF03705">
    <property type="entry name" value="CheR_N"/>
    <property type="match status" value="1"/>
</dbReference>
<evidence type="ECO:0000256" key="6">
    <source>
        <dbReference type="PIRSR" id="PIRSR000410-1"/>
    </source>
</evidence>
<dbReference type="GO" id="GO:0032259">
    <property type="term" value="P:methylation"/>
    <property type="evidence" value="ECO:0007669"/>
    <property type="project" value="UniProtKB-KW"/>
</dbReference>
<evidence type="ECO:0000256" key="5">
    <source>
        <dbReference type="PIRNR" id="PIRNR000410"/>
    </source>
</evidence>
<comment type="caution">
    <text evidence="8">The sequence shown here is derived from an EMBL/GenBank/DDBJ whole genome shotgun (WGS) entry which is preliminary data.</text>
</comment>
<evidence type="ECO:0000256" key="2">
    <source>
        <dbReference type="ARBA" id="ARBA00022603"/>
    </source>
</evidence>
<proteinExistence type="predicted"/>
<feature type="binding site" evidence="6">
    <location>
        <position position="83"/>
    </location>
    <ligand>
        <name>S-adenosyl-L-methionine</name>
        <dbReference type="ChEBI" id="CHEBI:59789"/>
    </ligand>
</feature>
<dbReference type="PANTHER" id="PTHR24422">
    <property type="entry name" value="CHEMOTAXIS PROTEIN METHYLTRANSFERASE"/>
    <property type="match status" value="1"/>
</dbReference>
<evidence type="ECO:0000256" key="3">
    <source>
        <dbReference type="ARBA" id="ARBA00022679"/>
    </source>
</evidence>
<dbReference type="InterPro" id="IPR036804">
    <property type="entry name" value="CheR_N_sf"/>
</dbReference>
<feature type="binding site" evidence="6">
    <location>
        <position position="89"/>
    </location>
    <ligand>
        <name>S-adenosyl-L-methionine</name>
        <dbReference type="ChEBI" id="CHEBI:59789"/>
    </ligand>
</feature>
<evidence type="ECO:0000256" key="4">
    <source>
        <dbReference type="ARBA" id="ARBA00022691"/>
    </source>
</evidence>
<dbReference type="AlphaFoldDB" id="A0A1T2KZ26"/>
<protein>
    <recommendedName>
        <fullName evidence="5">Chemotaxis protein methyltransferase</fullName>
        <ecNumber evidence="5">2.1.1.80</ecNumber>
    </recommendedName>
</protein>
<feature type="binding site" evidence="6">
    <location>
        <begin position="228"/>
        <end position="229"/>
    </location>
    <ligand>
        <name>S-adenosyl-L-methionine</name>
        <dbReference type="ChEBI" id="CHEBI:59789"/>
    </ligand>
</feature>
<dbReference type="EC" id="2.1.1.80" evidence="5"/>
<dbReference type="InterPro" id="IPR022641">
    <property type="entry name" value="CheR_N"/>
</dbReference>
<feature type="domain" description="CheR-type methyltransferase" evidence="7">
    <location>
        <begin position="7"/>
        <end position="284"/>
    </location>
</feature>
<dbReference type="Pfam" id="PF01739">
    <property type="entry name" value="CheR"/>
    <property type="match status" value="1"/>
</dbReference>
<evidence type="ECO:0000259" key="7">
    <source>
        <dbReference type="PROSITE" id="PS50123"/>
    </source>
</evidence>